<gene>
    <name evidence="1" type="ORF">UFOVP591_30</name>
</gene>
<sequence>MSTDSVTNHSDFPTYQEQLLKQKAKIEEETYQATHQCSNCGWTGPVRAKKGVLLRDTPCPFCGCTPNKSGE</sequence>
<name>A0A6J5N0P2_9CAUD</name>
<accession>A0A6J5N0P2</accession>
<dbReference type="EMBL" id="LR796555">
    <property type="protein sequence ID" value="CAB4151681.1"/>
    <property type="molecule type" value="Genomic_DNA"/>
</dbReference>
<evidence type="ECO:0000313" key="1">
    <source>
        <dbReference type="EMBL" id="CAB4151681.1"/>
    </source>
</evidence>
<proteinExistence type="predicted"/>
<organism evidence="1">
    <name type="scientific">uncultured Caudovirales phage</name>
    <dbReference type="NCBI Taxonomy" id="2100421"/>
    <lineage>
        <taxon>Viruses</taxon>
        <taxon>Duplodnaviria</taxon>
        <taxon>Heunggongvirae</taxon>
        <taxon>Uroviricota</taxon>
        <taxon>Caudoviricetes</taxon>
        <taxon>Peduoviridae</taxon>
        <taxon>Maltschvirus</taxon>
        <taxon>Maltschvirus maltsch</taxon>
    </lineage>
</organism>
<protein>
    <submittedName>
        <fullName evidence="1">Uncharacterized protein</fullName>
    </submittedName>
</protein>
<reference evidence="1" key="1">
    <citation type="submission" date="2020-04" db="EMBL/GenBank/DDBJ databases">
        <authorList>
            <person name="Chiriac C."/>
            <person name="Salcher M."/>
            <person name="Ghai R."/>
            <person name="Kavagutti S V."/>
        </authorList>
    </citation>
    <scope>NUCLEOTIDE SEQUENCE</scope>
</reference>